<evidence type="ECO:0000313" key="4">
    <source>
        <dbReference type="Proteomes" id="UP000238589"/>
    </source>
</evidence>
<dbReference type="Gene3D" id="3.30.360.10">
    <property type="entry name" value="Dihydrodipicolinate Reductase, domain 2"/>
    <property type="match status" value="1"/>
</dbReference>
<reference evidence="3 4" key="1">
    <citation type="submission" date="2018-03" db="EMBL/GenBank/DDBJ databases">
        <title>Comparative genomics illustrates the genes involved in a hyperalkaliphilic mechanisms of Serpentinomonas isolated from highly-alkaline calcium-rich serpentinized springs.</title>
        <authorList>
            <person name="Suzuki S."/>
            <person name="Ishii S."/>
            <person name="Walworth N."/>
            <person name="Bird L."/>
            <person name="Kuenen J.G."/>
            <person name="Nealson K.H."/>
        </authorList>
    </citation>
    <scope>NUCLEOTIDE SEQUENCE [LARGE SCALE GENOMIC DNA]</scope>
    <source>
        <strain evidence="3 4">P1</strain>
    </source>
</reference>
<comment type="caution">
    <text evidence="3">The sequence shown here is derived from an EMBL/GenBank/DDBJ whole genome shotgun (WGS) entry which is preliminary data.</text>
</comment>
<dbReference type="GO" id="GO:0000166">
    <property type="term" value="F:nucleotide binding"/>
    <property type="evidence" value="ECO:0007669"/>
    <property type="project" value="InterPro"/>
</dbReference>
<feature type="domain" description="Gfo/Idh/MocA-like oxidoreductase N-terminal" evidence="1">
    <location>
        <begin position="7"/>
        <end position="125"/>
    </location>
</feature>
<gene>
    <name evidence="3" type="ORF">C6P64_15235</name>
</gene>
<evidence type="ECO:0000259" key="1">
    <source>
        <dbReference type="Pfam" id="PF01408"/>
    </source>
</evidence>
<dbReference type="Pfam" id="PF22725">
    <property type="entry name" value="GFO_IDH_MocA_C3"/>
    <property type="match status" value="1"/>
</dbReference>
<dbReference type="InterPro" id="IPR055170">
    <property type="entry name" value="GFO_IDH_MocA-like_dom"/>
</dbReference>
<dbReference type="InterPro" id="IPR036291">
    <property type="entry name" value="NAD(P)-bd_dom_sf"/>
</dbReference>
<name>A0A2S9K1I2_9BURK</name>
<evidence type="ECO:0000313" key="3">
    <source>
        <dbReference type="EMBL" id="PRD64291.1"/>
    </source>
</evidence>
<keyword evidence="4" id="KW-1185">Reference proteome</keyword>
<dbReference type="InterPro" id="IPR000683">
    <property type="entry name" value="Gfo/Idh/MocA-like_OxRdtase_N"/>
</dbReference>
<organism evidence="3 4">
    <name type="scientific">Malikia granosa</name>
    <dbReference type="NCBI Taxonomy" id="263067"/>
    <lineage>
        <taxon>Bacteria</taxon>
        <taxon>Pseudomonadati</taxon>
        <taxon>Pseudomonadota</taxon>
        <taxon>Betaproteobacteria</taxon>
        <taxon>Burkholderiales</taxon>
        <taxon>Comamonadaceae</taxon>
        <taxon>Malikia</taxon>
    </lineage>
</organism>
<dbReference type="SUPFAM" id="SSF55347">
    <property type="entry name" value="Glyceraldehyde-3-phosphate dehydrogenase-like, C-terminal domain"/>
    <property type="match status" value="1"/>
</dbReference>
<sequence length="400" mass="43678">MATMQPIKLGVLGLGRAFTLMIPTLSKDPRIDLVACFDTNAGASAAFSKAFGGVAHTSADALCADPNVEWIYVATPHQLHEEHVRLAAKHGKHALVEKPMALSLSECERMRETCEQAGTQLIVGHSHSFNAPVLRARSIIESGRFGRVRMIQAMNFTDFLYRPRRPEELDTTKGGGVVFSQAAHQIDIVRLLAGGEVASVYARTGGWDRQRPTEGAYTAILNFRSGAFASVTYNGYGFFDTDPWMGGVGEMGWPKNTDTHRLTREKYLSTQDEIAEARRKANRNFGGPDYVPDLRGAPTAFQHFGPVIACCEQADLRLTPYGVEIHDVHGVHLDALPPQAVQRSEVVDEMWSVAREGAAPTHSGAWSMATMEVCLAILESSKKGGAIILEHQAAVPAIRR</sequence>
<dbReference type="EMBL" id="PVLQ01000077">
    <property type="protein sequence ID" value="PRD64291.1"/>
    <property type="molecule type" value="Genomic_DNA"/>
</dbReference>
<dbReference type="Pfam" id="PF01408">
    <property type="entry name" value="GFO_IDH_MocA"/>
    <property type="match status" value="1"/>
</dbReference>
<dbReference type="PANTHER" id="PTHR43377:SF1">
    <property type="entry name" value="BILIVERDIN REDUCTASE A"/>
    <property type="match status" value="1"/>
</dbReference>
<accession>A0A2S9K1I2</accession>
<dbReference type="OrthoDB" id="9793050at2"/>
<evidence type="ECO:0000259" key="2">
    <source>
        <dbReference type="Pfam" id="PF22725"/>
    </source>
</evidence>
<dbReference type="Gene3D" id="3.40.50.720">
    <property type="entry name" value="NAD(P)-binding Rossmann-like Domain"/>
    <property type="match status" value="1"/>
</dbReference>
<dbReference type="SUPFAM" id="SSF51735">
    <property type="entry name" value="NAD(P)-binding Rossmann-fold domains"/>
    <property type="match status" value="1"/>
</dbReference>
<dbReference type="AlphaFoldDB" id="A0A2S9K1I2"/>
<feature type="domain" description="GFO/IDH/MocA-like oxidoreductase" evidence="2">
    <location>
        <begin position="134"/>
        <end position="234"/>
    </location>
</feature>
<dbReference type="PANTHER" id="PTHR43377">
    <property type="entry name" value="BILIVERDIN REDUCTASE A"/>
    <property type="match status" value="1"/>
</dbReference>
<dbReference type="InterPro" id="IPR051450">
    <property type="entry name" value="Gfo/Idh/MocA_Oxidoreductases"/>
</dbReference>
<proteinExistence type="predicted"/>
<protein>
    <submittedName>
        <fullName evidence="3">Gfo/Idh/MocA family oxidoreductase</fullName>
    </submittedName>
</protein>
<dbReference type="Proteomes" id="UP000238589">
    <property type="component" value="Unassembled WGS sequence"/>
</dbReference>